<feature type="compositionally biased region" description="Polar residues" evidence="1">
    <location>
        <begin position="936"/>
        <end position="946"/>
    </location>
</feature>
<feature type="compositionally biased region" description="Basic residues" evidence="1">
    <location>
        <begin position="331"/>
        <end position="351"/>
    </location>
</feature>
<organism evidence="2 3">
    <name type="scientific">Porites evermanni</name>
    <dbReference type="NCBI Taxonomy" id="104178"/>
    <lineage>
        <taxon>Eukaryota</taxon>
        <taxon>Metazoa</taxon>
        <taxon>Cnidaria</taxon>
        <taxon>Anthozoa</taxon>
        <taxon>Hexacorallia</taxon>
        <taxon>Scleractinia</taxon>
        <taxon>Fungiina</taxon>
        <taxon>Poritidae</taxon>
        <taxon>Porites</taxon>
    </lineage>
</organism>
<accession>A0ABN8N8D2</accession>
<feature type="compositionally biased region" description="Basic and acidic residues" evidence="1">
    <location>
        <begin position="352"/>
        <end position="364"/>
    </location>
</feature>
<dbReference type="EMBL" id="CALNXI010000765">
    <property type="protein sequence ID" value="CAH3045064.1"/>
    <property type="molecule type" value="Genomic_DNA"/>
</dbReference>
<feature type="compositionally biased region" description="Basic and acidic residues" evidence="1">
    <location>
        <begin position="513"/>
        <end position="523"/>
    </location>
</feature>
<feature type="compositionally biased region" description="Polar residues" evidence="1">
    <location>
        <begin position="1019"/>
        <end position="1032"/>
    </location>
</feature>
<feature type="compositionally biased region" description="Basic and acidic residues" evidence="1">
    <location>
        <begin position="575"/>
        <end position="595"/>
    </location>
</feature>
<feature type="region of interest" description="Disordered" evidence="1">
    <location>
        <begin position="663"/>
        <end position="728"/>
    </location>
</feature>
<feature type="compositionally biased region" description="Basic and acidic residues" evidence="1">
    <location>
        <begin position="891"/>
        <end position="917"/>
    </location>
</feature>
<name>A0ABN8N8D2_9CNID</name>
<feature type="compositionally biased region" description="Basic and acidic residues" evidence="1">
    <location>
        <begin position="744"/>
        <end position="756"/>
    </location>
</feature>
<feature type="region of interest" description="Disordered" evidence="1">
    <location>
        <begin position="741"/>
        <end position="1099"/>
    </location>
</feature>
<feature type="region of interest" description="Disordered" evidence="1">
    <location>
        <begin position="318"/>
        <end position="642"/>
    </location>
</feature>
<feature type="compositionally biased region" description="Acidic residues" evidence="1">
    <location>
        <begin position="615"/>
        <end position="627"/>
    </location>
</feature>
<feature type="compositionally biased region" description="Basic residues" evidence="1">
    <location>
        <begin position="24"/>
        <end position="37"/>
    </location>
</feature>
<feature type="compositionally biased region" description="Basic and acidic residues" evidence="1">
    <location>
        <begin position="190"/>
        <end position="208"/>
    </location>
</feature>
<feature type="compositionally biased region" description="Polar residues" evidence="1">
    <location>
        <begin position="1048"/>
        <end position="1060"/>
    </location>
</feature>
<feature type="compositionally biased region" description="Basic and acidic residues" evidence="1">
    <location>
        <begin position="279"/>
        <end position="293"/>
    </location>
</feature>
<reference evidence="2 3" key="1">
    <citation type="submission" date="2022-05" db="EMBL/GenBank/DDBJ databases">
        <authorList>
            <consortium name="Genoscope - CEA"/>
            <person name="William W."/>
        </authorList>
    </citation>
    <scope>NUCLEOTIDE SEQUENCE [LARGE SCALE GENOMIC DNA]</scope>
</reference>
<protein>
    <submittedName>
        <fullName evidence="2">Uncharacterized protein</fullName>
    </submittedName>
</protein>
<evidence type="ECO:0000313" key="2">
    <source>
        <dbReference type="EMBL" id="CAH3045064.1"/>
    </source>
</evidence>
<feature type="compositionally biased region" description="Basic and acidic residues" evidence="1">
    <location>
        <begin position="974"/>
        <end position="1007"/>
    </location>
</feature>
<feature type="compositionally biased region" description="Basic and acidic residues" evidence="1">
    <location>
        <begin position="38"/>
        <end position="48"/>
    </location>
</feature>
<feature type="region of interest" description="Disordered" evidence="1">
    <location>
        <begin position="1"/>
        <end position="293"/>
    </location>
</feature>
<feature type="compositionally biased region" description="Basic and acidic residues" evidence="1">
    <location>
        <begin position="62"/>
        <end position="71"/>
    </location>
</feature>
<feature type="compositionally biased region" description="Basic residues" evidence="1">
    <location>
        <begin position="244"/>
        <end position="262"/>
    </location>
</feature>
<feature type="compositionally biased region" description="Basic and acidic residues" evidence="1">
    <location>
        <begin position="83"/>
        <end position="95"/>
    </location>
</feature>
<evidence type="ECO:0000256" key="1">
    <source>
        <dbReference type="SAM" id="MobiDB-lite"/>
    </source>
</evidence>
<keyword evidence="3" id="KW-1185">Reference proteome</keyword>
<feature type="compositionally biased region" description="Basic and acidic residues" evidence="1">
    <location>
        <begin position="1064"/>
        <end position="1091"/>
    </location>
</feature>
<dbReference type="Proteomes" id="UP001159427">
    <property type="component" value="Unassembled WGS sequence"/>
</dbReference>
<feature type="compositionally biased region" description="Basic and acidic residues" evidence="1">
    <location>
        <begin position="865"/>
        <end position="882"/>
    </location>
</feature>
<gene>
    <name evidence="2" type="ORF">PEVE_00040974</name>
</gene>
<feature type="compositionally biased region" description="Basic and acidic residues" evidence="1">
    <location>
        <begin position="480"/>
        <end position="505"/>
    </location>
</feature>
<feature type="compositionally biased region" description="Basic residues" evidence="1">
    <location>
        <begin position="458"/>
        <end position="479"/>
    </location>
</feature>
<comment type="caution">
    <text evidence="2">The sequence shown here is derived from an EMBL/GenBank/DDBJ whole genome shotgun (WGS) entry which is preliminary data.</text>
</comment>
<sequence>MADSSKSTGLEKPMANTKNDPKKESKKKRKQGKKFRAKFTEGTEEKSQECPTLVSDEQNVEGSHDVSEANVEKSSQMSATNEETEKTAEKGEDSSASHSDQATGAGAGETEQENKTKEKSTNKNKESSGEQRKSIVEQVKQDQTDGSKKNKRSSFILLRSKKNSKSRPESSAEVIDAEDMTDETGIWTGESDKITRHEYETIELKTDGNGESQIEQGAKPEEVKSKEAESSLEGTQEKSVGKGNKSKKVKHLPSFGRNKKKAVITNKNKDVEVPENETQESKDEDTKGEVSEKVVIESNEPVLVDFDLKEPSAVVEAAEVEGEKKDEETTKKKKSFLTLKRNKSQAKKRKLAKGEDEPKAKTNESEVDSAGKQNEDVSGTDGQHGEAEGAIETEENNSENKEEEPSVKETKDVEPQAKETLEAYGTEEVSVDKETSFPEGKEEKATTVEGTGQDSSNKNKKPSILRSFRKLKKSKQGKKKQLEKEEKQEKIDQEDGGEKVGKEDATVESGEMVDGKNEGRSDNEEGTPQAVKRKTSDLKNIGLSQAQKRKKEDGENFVEDISDVKESSEPVEEEKDLKQQDQDRSEETVTSRTEENELSPQQKEKLSQQKNNEQEQIENEESEEEDENPRVFPASDDTRDEEIWKEAHELRSSLMKIVKDVKEMKETEGDDENETQVEKTEVVELNTDSEGALIGSQMEAGEIDENEAETSAEGQDAEQDFDDKSYESAITVVSVEQLPSQETKIVRDGMPLDKEGATAQIETTQVTDPEVEPVAENSETGTSDLIKETSRIENTTEPKTEEPKEHSETETSQVTEQPSEEEKLKIDPSLDVEEESYDSDSTIVSVKQMQSEEPQIGEAVSQAEKITEPKAENPEDVSEPKKKQLQGEQTLELKTEEAEEQRETEISKVSESPKEETEQQTAEPEDTPPTDKPLDSESQVHQANKVETSDTEEIRAIAEETVLESEGDGPKFANKTESKDVDAEEMQVSKEADSMKAEDNKEPKTDTGKPQVIEPKLQQEASLDTSPVSRSQAEQETERKTEDTEETQAIQGISSESEVATSRAECKAEPKEGSTEGKQAIDKEPASEKVKSKATKTSTKMDKLLQRRIVESVLTEPENDEKNADEEIVMELTEKKSKKDKKCEKETWVMVQHFEMTDDYRAVNPVYECELRKFSWWWTTC</sequence>
<feature type="compositionally biased region" description="Basic and acidic residues" evidence="1">
    <location>
        <begin position="218"/>
        <end position="240"/>
    </location>
</feature>
<feature type="compositionally biased region" description="Polar residues" evidence="1">
    <location>
        <begin position="839"/>
        <end position="853"/>
    </location>
</feature>
<feature type="compositionally biased region" description="Basic and acidic residues" evidence="1">
    <location>
        <begin position="785"/>
        <end position="809"/>
    </location>
</feature>
<feature type="compositionally biased region" description="Basic and acidic residues" evidence="1">
    <location>
        <begin position="430"/>
        <end position="446"/>
    </location>
</feature>
<evidence type="ECO:0000313" key="3">
    <source>
        <dbReference type="Proteomes" id="UP001159427"/>
    </source>
</evidence>
<feature type="compositionally biased region" description="Basic and acidic residues" evidence="1">
    <location>
        <begin position="321"/>
        <end position="330"/>
    </location>
</feature>
<feature type="compositionally biased region" description="Acidic residues" evidence="1">
    <location>
        <begin position="701"/>
        <end position="721"/>
    </location>
</feature>
<feature type="compositionally biased region" description="Basic and acidic residues" evidence="1">
    <location>
        <begin position="398"/>
        <end position="421"/>
    </location>
</feature>
<feature type="compositionally biased region" description="Basic and acidic residues" evidence="1">
    <location>
        <begin position="112"/>
        <end position="148"/>
    </location>
</feature>
<proteinExistence type="predicted"/>